<evidence type="ECO:0000313" key="1">
    <source>
        <dbReference type="EMBL" id="KKL06425.1"/>
    </source>
</evidence>
<dbReference type="EMBL" id="LAZR01043709">
    <property type="protein sequence ID" value="KKL06425.1"/>
    <property type="molecule type" value="Genomic_DNA"/>
</dbReference>
<dbReference type="AlphaFoldDB" id="A0A0F9AAD5"/>
<proteinExistence type="predicted"/>
<feature type="non-terminal residue" evidence="1">
    <location>
        <position position="61"/>
    </location>
</feature>
<name>A0A0F9AAD5_9ZZZZ</name>
<comment type="caution">
    <text evidence="1">The sequence shown here is derived from an EMBL/GenBank/DDBJ whole genome shotgun (WGS) entry which is preliminary data.</text>
</comment>
<sequence length="61" mass="7050">MPIRPEDKHRYPDNWSEIRKWILERAGNKCELCGAGHGQHHPETGSVVVLTIMHLDHIPEN</sequence>
<gene>
    <name evidence="1" type="ORF">LCGC14_2596130</name>
</gene>
<evidence type="ECO:0008006" key="2">
    <source>
        <dbReference type="Google" id="ProtNLM"/>
    </source>
</evidence>
<accession>A0A0F9AAD5</accession>
<organism evidence="1">
    <name type="scientific">marine sediment metagenome</name>
    <dbReference type="NCBI Taxonomy" id="412755"/>
    <lineage>
        <taxon>unclassified sequences</taxon>
        <taxon>metagenomes</taxon>
        <taxon>ecological metagenomes</taxon>
    </lineage>
</organism>
<reference evidence="1" key="1">
    <citation type="journal article" date="2015" name="Nature">
        <title>Complex archaea that bridge the gap between prokaryotes and eukaryotes.</title>
        <authorList>
            <person name="Spang A."/>
            <person name="Saw J.H."/>
            <person name="Jorgensen S.L."/>
            <person name="Zaremba-Niedzwiedzka K."/>
            <person name="Martijn J."/>
            <person name="Lind A.E."/>
            <person name="van Eijk R."/>
            <person name="Schleper C."/>
            <person name="Guy L."/>
            <person name="Ettema T.J."/>
        </authorList>
    </citation>
    <scope>NUCLEOTIDE SEQUENCE</scope>
</reference>
<protein>
    <recommendedName>
        <fullName evidence="2">HNH endonuclease</fullName>
    </recommendedName>
</protein>